<dbReference type="SUPFAM" id="SSF48371">
    <property type="entry name" value="ARM repeat"/>
    <property type="match status" value="1"/>
</dbReference>
<dbReference type="PROSITE" id="PS50042">
    <property type="entry name" value="CNMP_BINDING_3"/>
    <property type="match status" value="1"/>
</dbReference>
<dbReference type="OrthoDB" id="66533at2759"/>
<dbReference type="Proteomes" id="UP001152795">
    <property type="component" value="Unassembled WGS sequence"/>
</dbReference>
<dbReference type="PANTHER" id="PTHR13366">
    <property type="entry name" value="MALARIA ANTIGEN-RELATED"/>
    <property type="match status" value="1"/>
</dbReference>
<accession>A0A7D9HNU2</accession>
<gene>
    <name evidence="2" type="ORF">PACLA_8A000323</name>
</gene>
<dbReference type="InterPro" id="IPR000595">
    <property type="entry name" value="cNMP-bd_dom"/>
</dbReference>
<organism evidence="2 3">
    <name type="scientific">Paramuricea clavata</name>
    <name type="common">Red gorgonian</name>
    <name type="synonym">Violescent sea-whip</name>
    <dbReference type="NCBI Taxonomy" id="317549"/>
    <lineage>
        <taxon>Eukaryota</taxon>
        <taxon>Metazoa</taxon>
        <taxon>Cnidaria</taxon>
        <taxon>Anthozoa</taxon>
        <taxon>Octocorallia</taxon>
        <taxon>Malacalcyonacea</taxon>
        <taxon>Plexauridae</taxon>
        <taxon>Paramuricea</taxon>
    </lineage>
</organism>
<dbReference type="InterPro" id="IPR021133">
    <property type="entry name" value="HEAT_type_2"/>
</dbReference>
<dbReference type="Gene3D" id="1.25.10.10">
    <property type="entry name" value="Leucine-rich Repeat Variant"/>
    <property type="match status" value="2"/>
</dbReference>
<dbReference type="InterPro" id="IPR025283">
    <property type="entry name" value="DUF4042"/>
</dbReference>
<evidence type="ECO:0000313" key="3">
    <source>
        <dbReference type="Proteomes" id="UP001152795"/>
    </source>
</evidence>
<dbReference type="InterPro" id="IPR011989">
    <property type="entry name" value="ARM-like"/>
</dbReference>
<sequence>MAEASRENVRKFLSFREISGEECRRNVNAVLDQLTAVEYAENYITGHAEISEFINKGCILIPVDKSNSFLLSKFFQLVERILVKQKAVLNERTLNNLLRHVISSTRCCPSVSVYDNLKLLGELLYENGVKCQEFYQELLGVKPRGLLLECCSSRNSDIETRKAAIICIGNLSVKDSNGSIIGERFGEVGLLAILNVLQTPPRRDVIKIEHCKLINVCLKAIQDILPCVRPLLKRHLGQLLLTIKNYIFYGFPDYELPFANVVGSESSSPRDSSSDMEPDDLSLLQVSLNPVKERAFPARGALKKKSRQKRGKRQTNDKNNEQFDADPCASRVPEHSRNSRGRPGPRGERVNMDPDTSTVQSWRDRAPEQNWRLDDTTNSQWSYPTSSSESEFSDSETGQVRRLRSATTRVRNTSLVCLQAVIKNSDRKDLFGFWSSFISDGSGALSWSLFTIIQNDANMKNRIGAIAVLMDLLDGSKPFLAAADDSDQQHTASSRPFTPFSSRLGSMVHELHRLLDFIPTESSVAVQCQLVKCLALLVLNCPYHKLQHGLLSKIVQTIRPLLKENDVSLKQSCLVCLSAVLTINAPLTEVIETMQETRIFPLQSFGAASGRSAELSVPSGECSRPSVRTTKPPKCPFPWLICECFSILQSPNTANEKESVSDDAVSTLRSEVLLLLIVFVRNYFTLLRPVVTHISPLVRECLQDSSSTIKVNAIKALQELARVMYHAVSVNGEEDLRATVCEFWLSLLKGDIVKILQSKDPLESKTKSAACDCLSDIGAGIFEELTFDKRILIVTVLLGLLNDEDSYVRAASLRALGVYVLYPGLKEDTVFVTDTANAALNGLNDAVLLVRMRAAWSLANLSDALVINKNTKDLTFVREFSESLVLRLINASLEASDDSEKVRCNIVRTLGNLTKYLGEENIEKKSFLVAVEKVYEVLSKCILNGQMKTRWNACYAAGNVYSNLSLPNGETTASIQMLGALLSVVNSCKNFKVRINAVNALAVPTSRRCYGDEEEFKKVWKCLTETLSGTESISDFSEFKYRDNLREQICTTICHITSLTDIKDLRNIVPTIQLHQKDLTQHLTNLYQKQLKQDKESCINNDEVTLTAPGNPPFLVAYGHIMAMPGESRIIQNIYIEAKNCAETALKDEMGM</sequence>
<protein>
    <submittedName>
        <fullName evidence="2">HEAT repeat-containing 6</fullName>
    </submittedName>
</protein>
<feature type="compositionally biased region" description="Basic residues" evidence="1">
    <location>
        <begin position="301"/>
        <end position="313"/>
    </location>
</feature>
<feature type="compositionally biased region" description="Basic and acidic residues" evidence="1">
    <location>
        <begin position="362"/>
        <end position="375"/>
    </location>
</feature>
<evidence type="ECO:0000313" key="2">
    <source>
        <dbReference type="EMBL" id="CAB3986188.1"/>
    </source>
</evidence>
<keyword evidence="3" id="KW-1185">Reference proteome</keyword>
<dbReference type="EMBL" id="CACRXK020000976">
    <property type="protein sequence ID" value="CAB3986188.1"/>
    <property type="molecule type" value="Genomic_DNA"/>
</dbReference>
<evidence type="ECO:0000256" key="1">
    <source>
        <dbReference type="SAM" id="MobiDB-lite"/>
    </source>
</evidence>
<dbReference type="InterPro" id="IPR052107">
    <property type="entry name" value="HEAT6"/>
</dbReference>
<dbReference type="AlphaFoldDB" id="A0A7D9HNU2"/>
<feature type="region of interest" description="Disordered" evidence="1">
    <location>
        <begin position="295"/>
        <end position="405"/>
    </location>
</feature>
<dbReference type="PANTHER" id="PTHR13366:SF0">
    <property type="entry name" value="HEAT REPEAT-CONTAINING PROTEIN 6"/>
    <property type="match status" value="1"/>
</dbReference>
<reference evidence="2" key="1">
    <citation type="submission" date="2020-04" db="EMBL/GenBank/DDBJ databases">
        <authorList>
            <person name="Alioto T."/>
            <person name="Alioto T."/>
            <person name="Gomez Garrido J."/>
        </authorList>
    </citation>
    <scope>NUCLEOTIDE SEQUENCE</scope>
    <source>
        <strain evidence="2">A484AB</strain>
    </source>
</reference>
<feature type="compositionally biased region" description="Low complexity" evidence="1">
    <location>
        <begin position="379"/>
        <end position="390"/>
    </location>
</feature>
<dbReference type="Pfam" id="PF13251">
    <property type="entry name" value="DUF4042"/>
    <property type="match status" value="1"/>
</dbReference>
<comment type="caution">
    <text evidence="2">The sequence shown here is derived from an EMBL/GenBank/DDBJ whole genome shotgun (WGS) entry which is preliminary data.</text>
</comment>
<name>A0A7D9HNU2_PARCT</name>
<dbReference type="InterPro" id="IPR016024">
    <property type="entry name" value="ARM-type_fold"/>
</dbReference>
<proteinExistence type="predicted"/>
<dbReference type="PROSITE" id="PS50077">
    <property type="entry name" value="HEAT_REPEAT"/>
    <property type="match status" value="2"/>
</dbReference>